<proteinExistence type="predicted"/>
<evidence type="ECO:0000259" key="2">
    <source>
        <dbReference type="Pfam" id="PF04024"/>
    </source>
</evidence>
<feature type="transmembrane region" description="Helical" evidence="1">
    <location>
        <begin position="46"/>
        <end position="70"/>
    </location>
</feature>
<reference evidence="3 4" key="1">
    <citation type="submission" date="2022-03" db="EMBL/GenBank/DDBJ databases">
        <title>Genomic Encyclopedia of Type Strains, Phase III (KMG-III): the genomes of soil and plant-associated and newly described type strains.</title>
        <authorList>
            <person name="Whitman W."/>
        </authorList>
    </citation>
    <scope>NUCLEOTIDE SEQUENCE [LARGE SCALE GENOMIC DNA]</scope>
    <source>
        <strain evidence="3 4">BSker1</strain>
    </source>
</reference>
<name>A0ABT1GAJ8_9GAMM</name>
<dbReference type="Pfam" id="PF04024">
    <property type="entry name" value="PspC"/>
    <property type="match status" value="1"/>
</dbReference>
<evidence type="ECO:0000256" key="1">
    <source>
        <dbReference type="SAM" id="Phobius"/>
    </source>
</evidence>
<keyword evidence="1" id="KW-0472">Membrane</keyword>
<sequence length="96" mass="10796">MKPYRVHGEHSGPPFGLYRDPETAVIFGICSGLANRLGINPWGLRVLALIALVFFTAATVTAYLLSALLLPRRRLLWRGRQSERDFWRAAAREASD</sequence>
<keyword evidence="4" id="KW-1185">Reference proteome</keyword>
<comment type="caution">
    <text evidence="3">The sequence shown here is derived from an EMBL/GenBank/DDBJ whole genome shotgun (WGS) entry which is preliminary data.</text>
</comment>
<evidence type="ECO:0000313" key="3">
    <source>
        <dbReference type="EMBL" id="MCP1728296.1"/>
    </source>
</evidence>
<dbReference type="Proteomes" id="UP001523550">
    <property type="component" value="Unassembled WGS sequence"/>
</dbReference>
<organism evidence="3 4">
    <name type="scientific">Natronospira proteinivora</name>
    <dbReference type="NCBI Taxonomy" id="1807133"/>
    <lineage>
        <taxon>Bacteria</taxon>
        <taxon>Pseudomonadati</taxon>
        <taxon>Pseudomonadota</taxon>
        <taxon>Gammaproteobacteria</taxon>
        <taxon>Natronospirales</taxon>
        <taxon>Natronospiraceae</taxon>
        <taxon>Natronospira</taxon>
    </lineage>
</organism>
<evidence type="ECO:0000313" key="4">
    <source>
        <dbReference type="Proteomes" id="UP001523550"/>
    </source>
</evidence>
<protein>
    <submittedName>
        <fullName evidence="3">Phage shock protein PspC (Stress-responsive transcriptional regulator)</fullName>
    </submittedName>
</protein>
<feature type="domain" description="Phage shock protein PspC N-terminal" evidence="2">
    <location>
        <begin position="17"/>
        <end position="72"/>
    </location>
</feature>
<gene>
    <name evidence="3" type="ORF">J2T60_002296</name>
</gene>
<keyword evidence="1" id="KW-1133">Transmembrane helix</keyword>
<dbReference type="EMBL" id="JALJYF010000002">
    <property type="protein sequence ID" value="MCP1728296.1"/>
    <property type="molecule type" value="Genomic_DNA"/>
</dbReference>
<dbReference type="InterPro" id="IPR007168">
    <property type="entry name" value="Phageshock_PspC_N"/>
</dbReference>
<accession>A0ABT1GAJ8</accession>
<dbReference type="RefSeq" id="WP_253450151.1">
    <property type="nucleotide sequence ID" value="NZ_JALJYF010000002.1"/>
</dbReference>
<keyword evidence="1" id="KW-0812">Transmembrane</keyword>